<dbReference type="Proteomes" id="UP000785613">
    <property type="component" value="Unassembled WGS sequence"/>
</dbReference>
<dbReference type="EMBL" id="VUYU01000001">
    <property type="protein sequence ID" value="NHZ32197.1"/>
    <property type="molecule type" value="Genomic_DNA"/>
</dbReference>
<comment type="caution">
    <text evidence="2">The sequence shown here is derived from an EMBL/GenBank/DDBJ whole genome shotgun (WGS) entry which is preliminary data.</text>
</comment>
<feature type="signal peptide" evidence="1">
    <location>
        <begin position="1"/>
        <end position="20"/>
    </location>
</feature>
<accession>A0ABX0LJQ7</accession>
<feature type="chain" id="PRO_5046993410" evidence="1">
    <location>
        <begin position="21"/>
        <end position="124"/>
    </location>
</feature>
<protein>
    <submittedName>
        <fullName evidence="2">Uncharacterized protein</fullName>
    </submittedName>
</protein>
<dbReference type="RefSeq" id="WP_167220821.1">
    <property type="nucleotide sequence ID" value="NZ_VUYU01000001.1"/>
</dbReference>
<evidence type="ECO:0000313" key="2">
    <source>
        <dbReference type="EMBL" id="NHZ32197.1"/>
    </source>
</evidence>
<keyword evidence="3" id="KW-1185">Reference proteome</keyword>
<name>A0ABX0LJQ7_9BURK</name>
<evidence type="ECO:0000313" key="3">
    <source>
        <dbReference type="Proteomes" id="UP000785613"/>
    </source>
</evidence>
<organism evidence="2 3">
    <name type="scientific">Massilia rubra</name>
    <dbReference type="NCBI Taxonomy" id="2607910"/>
    <lineage>
        <taxon>Bacteria</taxon>
        <taxon>Pseudomonadati</taxon>
        <taxon>Pseudomonadota</taxon>
        <taxon>Betaproteobacteria</taxon>
        <taxon>Burkholderiales</taxon>
        <taxon>Oxalobacteraceae</taxon>
        <taxon>Telluria group</taxon>
        <taxon>Massilia</taxon>
    </lineage>
</organism>
<sequence>MKNILILLSLATGLVSHASAAEKEPWEGPYKPLKGEYLVYSGTLGERQPPTRNDSKVSIRVEGKVAKDLFDAMHPDEKNKCTTEPGYRERNKDGVSCFYYPDSGYACYFGFDLRTGKSIGGASC</sequence>
<reference evidence="2 3" key="1">
    <citation type="submission" date="2019-09" db="EMBL/GenBank/DDBJ databases">
        <title>Taxonomy of Antarctic Massilia spp.: description of Massilia rubra sp. nov., Massilia aquatica sp. nov., Massilia mucilaginosa sp. nov., Massilia frigida sp. nov. isolated from streams, lakes and regoliths.</title>
        <authorList>
            <person name="Holochova P."/>
            <person name="Sedlacek I."/>
            <person name="Kralova S."/>
            <person name="Maslanova I."/>
            <person name="Busse H.-J."/>
            <person name="Stankova E."/>
            <person name="Vrbovska V."/>
            <person name="Kovarovic V."/>
            <person name="Bartak M."/>
            <person name="Svec P."/>
            <person name="Pantucek R."/>
        </authorList>
    </citation>
    <scope>NUCLEOTIDE SEQUENCE [LARGE SCALE GENOMIC DNA]</scope>
    <source>
        <strain evidence="2 3">CCM 8692</strain>
    </source>
</reference>
<proteinExistence type="predicted"/>
<keyword evidence="1" id="KW-0732">Signal</keyword>
<gene>
    <name evidence="2" type="ORF">F0185_01110</name>
</gene>
<evidence type="ECO:0000256" key="1">
    <source>
        <dbReference type="SAM" id="SignalP"/>
    </source>
</evidence>